<evidence type="ECO:0000256" key="4">
    <source>
        <dbReference type="RuleBase" id="RU003719"/>
    </source>
</evidence>
<dbReference type="GO" id="GO:0051287">
    <property type="term" value="F:NAD binding"/>
    <property type="evidence" value="ECO:0007669"/>
    <property type="project" value="InterPro"/>
</dbReference>
<dbReference type="PANTHER" id="PTHR43333:SF1">
    <property type="entry name" value="D-ISOMER SPECIFIC 2-HYDROXYACID DEHYDROGENASE NAD-BINDING DOMAIN-CONTAINING PROTEIN"/>
    <property type="match status" value="1"/>
</dbReference>
<evidence type="ECO:0000259" key="6">
    <source>
        <dbReference type="Pfam" id="PF02826"/>
    </source>
</evidence>
<keyword evidence="8" id="KW-1185">Reference proteome</keyword>
<feature type="domain" description="D-isomer specific 2-hydroxyacid dehydrogenase catalytic" evidence="5">
    <location>
        <begin position="12"/>
        <end position="303"/>
    </location>
</feature>
<evidence type="ECO:0000313" key="8">
    <source>
        <dbReference type="Proteomes" id="UP000248646"/>
    </source>
</evidence>
<keyword evidence="3" id="KW-0520">NAD</keyword>
<keyword evidence="2 4" id="KW-0560">Oxidoreductase</keyword>
<dbReference type="Pfam" id="PF02826">
    <property type="entry name" value="2-Hacid_dh_C"/>
    <property type="match status" value="1"/>
</dbReference>
<evidence type="ECO:0000256" key="1">
    <source>
        <dbReference type="ARBA" id="ARBA00005854"/>
    </source>
</evidence>
<gene>
    <name evidence="7" type="ORF">C7437_1077</name>
</gene>
<comment type="similarity">
    <text evidence="1 4">Belongs to the D-isomer specific 2-hydroxyacid dehydrogenase family.</text>
</comment>
<dbReference type="GO" id="GO:0016616">
    <property type="term" value="F:oxidoreductase activity, acting on the CH-OH group of donors, NAD or NADP as acceptor"/>
    <property type="evidence" value="ECO:0007669"/>
    <property type="project" value="InterPro"/>
</dbReference>
<dbReference type="InterPro" id="IPR036291">
    <property type="entry name" value="NAD(P)-bd_dom_sf"/>
</dbReference>
<feature type="domain" description="D-isomer specific 2-hydroxyacid dehydrogenase NAD-binding" evidence="6">
    <location>
        <begin position="103"/>
        <end position="276"/>
    </location>
</feature>
<proteinExistence type="inferred from homology"/>
<dbReference type="EMBL" id="QKZI01000007">
    <property type="protein sequence ID" value="PZX03054.1"/>
    <property type="molecule type" value="Genomic_DNA"/>
</dbReference>
<dbReference type="SUPFAM" id="SSF52283">
    <property type="entry name" value="Formate/glycerate dehydrogenase catalytic domain-like"/>
    <property type="match status" value="1"/>
</dbReference>
<dbReference type="OrthoDB" id="9805416at2"/>
<accession>A0A2W7N3B3</accession>
<reference evidence="7 8" key="1">
    <citation type="submission" date="2018-06" db="EMBL/GenBank/DDBJ databases">
        <title>Genomic Encyclopedia of Type Strains, Phase IV (KMG-IV): sequencing the most valuable type-strain genomes for metagenomic binning, comparative biology and taxonomic classification.</title>
        <authorList>
            <person name="Goeker M."/>
        </authorList>
    </citation>
    <scope>NUCLEOTIDE SEQUENCE [LARGE SCALE GENOMIC DNA]</scope>
    <source>
        <strain evidence="7 8">DSM 5</strain>
    </source>
</reference>
<organism evidence="7 8">
    <name type="scientific">Psychrobacillus insolitus</name>
    <dbReference type="NCBI Taxonomy" id="1461"/>
    <lineage>
        <taxon>Bacteria</taxon>
        <taxon>Bacillati</taxon>
        <taxon>Bacillota</taxon>
        <taxon>Bacilli</taxon>
        <taxon>Bacillales</taxon>
        <taxon>Bacillaceae</taxon>
        <taxon>Psychrobacillus</taxon>
    </lineage>
</organism>
<dbReference type="InterPro" id="IPR006140">
    <property type="entry name" value="D-isomer_DH_NAD-bd"/>
</dbReference>
<name>A0A2W7N3B3_9BACI</name>
<dbReference type="Gene3D" id="3.40.50.720">
    <property type="entry name" value="NAD(P)-binding Rossmann-like Domain"/>
    <property type="match status" value="2"/>
</dbReference>
<dbReference type="CDD" id="cd05300">
    <property type="entry name" value="2-Hacid_dh_1"/>
    <property type="match status" value="1"/>
</dbReference>
<comment type="caution">
    <text evidence="7">The sequence shown here is derived from an EMBL/GenBank/DDBJ whole genome shotgun (WGS) entry which is preliminary data.</text>
</comment>
<dbReference type="RefSeq" id="WP_111440220.1">
    <property type="nucleotide sequence ID" value="NZ_QKZI01000007.1"/>
</dbReference>
<evidence type="ECO:0000259" key="5">
    <source>
        <dbReference type="Pfam" id="PF00389"/>
    </source>
</evidence>
<protein>
    <submittedName>
        <fullName evidence="7">Phosphoglycerate dehydrogenase-like enzyme</fullName>
    </submittedName>
</protein>
<dbReference type="PANTHER" id="PTHR43333">
    <property type="entry name" value="2-HACID_DH_C DOMAIN-CONTAINING PROTEIN"/>
    <property type="match status" value="1"/>
</dbReference>
<dbReference type="InterPro" id="IPR006139">
    <property type="entry name" value="D-isomer_2_OHA_DH_cat_dom"/>
</dbReference>
<evidence type="ECO:0000313" key="7">
    <source>
        <dbReference type="EMBL" id="PZX03054.1"/>
    </source>
</evidence>
<dbReference type="AlphaFoldDB" id="A0A2W7N3B3"/>
<dbReference type="Pfam" id="PF00389">
    <property type="entry name" value="2-Hacid_dh"/>
    <property type="match status" value="1"/>
</dbReference>
<sequence>MKILFSFLPKPEQQANLLEEFPEVEFIFHKGLDENELKSADIFVTYGEDIELSHLETVKLLKWIMVASAGLEKMPLKEIAARDIVVTNVRGIHKIPMAESIIAHILSIKKCLPLVAENQKQKVWFRRVQSFELHGSTALIIGPGAIGGEVGRILQAFGVKTIGCNRSGHAAPYMDEMTSFEQIADVLPLADIVISILPSTEETKGLLTYEHFKSMKPSAIFMNYGRGDVVKETDILQAMQKEYIAYAVLDVFENEPLGQDHPFWEMDNVIISPHISSHSSQYLVRALEIFSNNLALWLNGNKELDNIIVLEKGY</sequence>
<evidence type="ECO:0000256" key="3">
    <source>
        <dbReference type="ARBA" id="ARBA00023027"/>
    </source>
</evidence>
<dbReference type="SUPFAM" id="SSF51735">
    <property type="entry name" value="NAD(P)-binding Rossmann-fold domains"/>
    <property type="match status" value="1"/>
</dbReference>
<evidence type="ECO:0000256" key="2">
    <source>
        <dbReference type="ARBA" id="ARBA00023002"/>
    </source>
</evidence>
<dbReference type="Proteomes" id="UP000248646">
    <property type="component" value="Unassembled WGS sequence"/>
</dbReference>